<evidence type="ECO:0000259" key="20">
    <source>
        <dbReference type="PROSITE" id="PS50287"/>
    </source>
</evidence>
<dbReference type="Gene3D" id="3.10.250.10">
    <property type="entry name" value="SRCR-like domain"/>
    <property type="match status" value="4"/>
</dbReference>
<dbReference type="PANTHER" id="PTHR48071:SF18">
    <property type="entry name" value="DELETED IN MALIGNANT BRAIN TUMORS 1 PROTEIN-RELATED"/>
    <property type="match status" value="1"/>
</dbReference>
<dbReference type="PRINTS" id="PR00722">
    <property type="entry name" value="CHYMOTRYPSIN"/>
</dbReference>
<organism evidence="21 22">
    <name type="scientific">Canis lupus familiaris</name>
    <name type="common">Dog</name>
    <name type="synonym">Canis familiaris</name>
    <dbReference type="NCBI Taxonomy" id="9615"/>
    <lineage>
        <taxon>Eukaryota</taxon>
        <taxon>Metazoa</taxon>
        <taxon>Chordata</taxon>
        <taxon>Craniata</taxon>
        <taxon>Vertebrata</taxon>
        <taxon>Euteleostomi</taxon>
        <taxon>Mammalia</taxon>
        <taxon>Eutheria</taxon>
        <taxon>Laurasiatheria</taxon>
        <taxon>Carnivora</taxon>
        <taxon>Caniformia</taxon>
        <taxon>Canidae</taxon>
        <taxon>Canis</taxon>
    </lineage>
</organism>
<dbReference type="PROSITE" id="PS00134">
    <property type="entry name" value="TRYPSIN_HIS"/>
    <property type="match status" value="1"/>
</dbReference>
<comment type="function">
    <text evidence="1">Plays a role in neuronal plasticity and the proteolytic action may subserve structural reorganizations associated with learning and memory operations.</text>
</comment>
<feature type="disulfide bond" evidence="15">
    <location>
        <begin position="479"/>
        <end position="489"/>
    </location>
</feature>
<feature type="disulfide bond" evidence="15">
    <location>
        <begin position="545"/>
        <end position="609"/>
    </location>
</feature>
<dbReference type="SMART" id="SM00130">
    <property type="entry name" value="KR"/>
    <property type="match status" value="1"/>
</dbReference>
<feature type="disulfide bond" evidence="15">
    <location>
        <begin position="764"/>
        <end position="828"/>
    </location>
</feature>
<dbReference type="FunFam" id="2.40.10.10:FF:000053">
    <property type="entry name" value="Neurotrypsin"/>
    <property type="match status" value="1"/>
</dbReference>
<evidence type="ECO:0000256" key="11">
    <source>
        <dbReference type="ARBA" id="ARBA00023157"/>
    </source>
</evidence>
<sequence length="1114" mass="118919">MLQGLVPACEPQSPSRRGGAALGQGAAKTFPRPRSLGLWPGTATPRPGAGWGRGRGRGRPREVRGGGCSERGVSGRRGGGPCGGSERGSGGFLEGGPGGGPGGGSGRRGGGPGGGPCGGSERGSGGVPGGGPGGGEGARAGVRGVFRGGPGRRAERGGVRAGGGGGGAGSRTPAPAPAARGQSSRARAPPRPGAQAPPPAPARASSPGSSRLPRGSGGGSAPEPRREARCGGREETRGGPRGTPRPRPLPPPQERRSRGAWTEACGSGTMTLARLAVALVLGALPEVMGLDLVRSHPPPRRSRPAPAPGPRRPSHLAAPQRPPRAPRPLRGDCPAGEPRVNVTDSGAPCLRRAEVPPFPERSPPAGWARPRGQRHSLCRSPDGAGAPRCFYGGGRGRADWGYCDCRRGSVRLRGGKHEFEGTVEIYANGAWGTICGSHWDDLDASVICHQLQLGGKGVAKQTPFSGLGLIPIYWSNVRCRGDEENILLCEKDIWQGGVCPQKMAAAVTCSFSQGPVFPAVRLVGGSSAWEGRVELYHAGQWGTVCDDQWDEADAEVICRQLGLSGIAKAWNQAYFGEGSGPVMLDEVRCTGNELSIEQCPKSAWGEHNCDHKEDAGVSCTPLSDGVIRLGGGKGNHEGRLEVYYRGLWGTVCDDGWTELNTYVVCRELGFKYGKQASANHFEESTGPIWLDDVSCTGKESSLVQCSRRQWGRHDCSHREDVGITCYPSGNGHRPLGFPIRLVDGENKKEGRVEVFINGQWGTICDDGWTDKDAAVICRQLGYKGPARARTMAYFGEGKGPIHVDNVKCTGNERSLDDCIKQDIGRHNCRHSEDAGVICDYFSKKATGNSNKESLSSVCGLRLLHRRQKRIIGGKNSLRGGWPWQVSLRLKSSYGDGRLLCGATLLSSCWVLTAAHCFKRYGNSTRSYAVRVGDYHTLVPDEFEEEIGVQQIVIHREYRPDSSDYDIALVRLEGPDEQCVRFSSHVLPACLPFRRERPQKTTSNCYITGWGDTGQAYSRTLQQAAIPLLPKRFCEERYKSRFTRRMLCAGNLHEHKRVDSCQGDSGGPLMCARSGESWVVYGVTSWGYGCGVKDSPGVYTKVSAFVPWIKSVTKL</sequence>
<feature type="domain" description="Kringle" evidence="18">
    <location>
        <begin position="339"/>
        <end position="408"/>
    </location>
</feature>
<keyword evidence="9 16" id="KW-0378">Hydrolase</keyword>
<keyword evidence="5 14" id="KW-0420">Kringle</keyword>
<evidence type="ECO:0000313" key="22">
    <source>
        <dbReference type="Proteomes" id="UP000694542"/>
    </source>
</evidence>
<evidence type="ECO:0000256" key="4">
    <source>
        <dbReference type="ARBA" id="ARBA00022525"/>
    </source>
</evidence>
<feature type="disulfide bond" evidence="15">
    <location>
        <begin position="435"/>
        <end position="499"/>
    </location>
</feature>
<comment type="subcellular location">
    <subcellularLocation>
        <location evidence="2">Secreted</location>
    </subcellularLocation>
</comment>
<feature type="compositionally biased region" description="Pro residues" evidence="17">
    <location>
        <begin position="243"/>
        <end position="252"/>
    </location>
</feature>
<keyword evidence="6 16" id="KW-0645">Protease</keyword>
<dbReference type="GO" id="GO:0005576">
    <property type="term" value="C:extracellular region"/>
    <property type="evidence" value="ECO:0007669"/>
    <property type="project" value="UniProtKB-SubCell"/>
</dbReference>
<dbReference type="SUPFAM" id="SSF56487">
    <property type="entry name" value="SRCR-like"/>
    <property type="match status" value="4"/>
</dbReference>
<dbReference type="InterPro" id="IPR043504">
    <property type="entry name" value="Peptidase_S1_PA_chymotrypsin"/>
</dbReference>
<dbReference type="PROSITE" id="PS50070">
    <property type="entry name" value="KRINGLE_2"/>
    <property type="match status" value="1"/>
</dbReference>
<dbReference type="GO" id="GO:0004252">
    <property type="term" value="F:serine-type endopeptidase activity"/>
    <property type="evidence" value="ECO:0007669"/>
    <property type="project" value="InterPro"/>
</dbReference>
<keyword evidence="7" id="KW-0732">Signal</keyword>
<dbReference type="SUPFAM" id="SSF57440">
    <property type="entry name" value="Kringle-like"/>
    <property type="match status" value="1"/>
</dbReference>
<dbReference type="GO" id="GO:0098793">
    <property type="term" value="C:presynapse"/>
    <property type="evidence" value="ECO:0007669"/>
    <property type="project" value="UniProtKB-ARBA"/>
</dbReference>
<dbReference type="PROSITE" id="PS00420">
    <property type="entry name" value="SRCR_1"/>
    <property type="match status" value="3"/>
</dbReference>
<feature type="domain" description="Peptidase S1" evidence="19">
    <location>
        <begin position="870"/>
        <end position="1113"/>
    </location>
</feature>
<evidence type="ECO:0000259" key="19">
    <source>
        <dbReference type="PROSITE" id="PS50240"/>
    </source>
</evidence>
<evidence type="ECO:0000256" key="16">
    <source>
        <dbReference type="RuleBase" id="RU363034"/>
    </source>
</evidence>
<evidence type="ECO:0000256" key="1">
    <source>
        <dbReference type="ARBA" id="ARBA00002744"/>
    </source>
</evidence>
<dbReference type="InterPro" id="IPR009003">
    <property type="entry name" value="Peptidase_S1_PA"/>
</dbReference>
<feature type="region of interest" description="Disordered" evidence="17">
    <location>
        <begin position="1"/>
        <end position="263"/>
    </location>
</feature>
<keyword evidence="11 15" id="KW-1015">Disulfide bond</keyword>
<dbReference type="FunFam" id="2.40.20.10:FF:000010">
    <property type="entry name" value="Neurotrypsin"/>
    <property type="match status" value="1"/>
</dbReference>
<dbReference type="InterPro" id="IPR033116">
    <property type="entry name" value="TRYPSIN_SER"/>
</dbReference>
<reference evidence="21" key="2">
    <citation type="submission" date="2025-08" db="UniProtKB">
        <authorList>
            <consortium name="Ensembl"/>
        </authorList>
    </citation>
    <scope>IDENTIFICATION</scope>
</reference>
<evidence type="ECO:0000256" key="9">
    <source>
        <dbReference type="ARBA" id="ARBA00022801"/>
    </source>
</evidence>
<feature type="compositionally biased region" description="Gly residues" evidence="17">
    <location>
        <begin position="159"/>
        <end position="169"/>
    </location>
</feature>
<dbReference type="PROSITE" id="PS00135">
    <property type="entry name" value="TRYPSIN_SER"/>
    <property type="match status" value="1"/>
</dbReference>
<dbReference type="PROSITE" id="PS50240">
    <property type="entry name" value="TRYPSIN_DOM"/>
    <property type="match status" value="1"/>
</dbReference>
<keyword evidence="8" id="KW-0677">Repeat</keyword>
<feature type="domain" description="SRCR" evidence="20">
    <location>
        <begin position="410"/>
        <end position="510"/>
    </location>
</feature>
<feature type="compositionally biased region" description="Pro residues" evidence="17">
    <location>
        <begin position="189"/>
        <end position="201"/>
    </location>
</feature>
<evidence type="ECO:0000256" key="12">
    <source>
        <dbReference type="ARBA" id="ARBA00023180"/>
    </source>
</evidence>
<feature type="compositionally biased region" description="Basic and acidic residues" evidence="17">
    <location>
        <begin position="223"/>
        <end position="238"/>
    </location>
</feature>
<dbReference type="InterPro" id="IPR001190">
    <property type="entry name" value="SRCR"/>
</dbReference>
<evidence type="ECO:0000256" key="7">
    <source>
        <dbReference type="ARBA" id="ARBA00022729"/>
    </source>
</evidence>
<evidence type="ECO:0000256" key="14">
    <source>
        <dbReference type="PROSITE-ProRule" id="PRU00121"/>
    </source>
</evidence>
<dbReference type="Ensembl" id="ENSCAFT00040047946.1">
    <property type="protein sequence ID" value="ENSCAFP00040041858.1"/>
    <property type="gene ID" value="ENSCAFG00040025682.1"/>
</dbReference>
<dbReference type="InterPro" id="IPR001254">
    <property type="entry name" value="Trypsin_dom"/>
</dbReference>
<name>A0A8C0TSU6_CANLF</name>
<feature type="compositionally biased region" description="Low complexity" evidence="17">
    <location>
        <begin position="170"/>
        <end position="187"/>
    </location>
</feature>
<feature type="disulfide bond" evidence="15">
    <location>
        <begin position="448"/>
        <end position="509"/>
    </location>
</feature>
<dbReference type="Pfam" id="PF00089">
    <property type="entry name" value="Trypsin"/>
    <property type="match status" value="1"/>
</dbReference>
<feature type="disulfide bond" evidence="15">
    <location>
        <begin position="558"/>
        <end position="619"/>
    </location>
</feature>
<feature type="compositionally biased region" description="Gly residues" evidence="17">
    <location>
        <begin position="65"/>
        <end position="138"/>
    </location>
</feature>
<evidence type="ECO:0000256" key="5">
    <source>
        <dbReference type="ARBA" id="ARBA00022572"/>
    </source>
</evidence>
<evidence type="ECO:0000256" key="17">
    <source>
        <dbReference type="SAM" id="MobiDB-lite"/>
    </source>
</evidence>
<dbReference type="SMART" id="SM00020">
    <property type="entry name" value="Tryp_SPc"/>
    <property type="match status" value="1"/>
</dbReference>
<dbReference type="InterPro" id="IPR013806">
    <property type="entry name" value="Kringle-like"/>
</dbReference>
<dbReference type="InterPro" id="IPR000001">
    <property type="entry name" value="Kringle"/>
</dbReference>
<dbReference type="FunFam" id="3.10.250.10:FF:000005">
    <property type="entry name" value="Neurotrypsin isoform A"/>
    <property type="match status" value="2"/>
</dbReference>
<comment type="caution">
    <text evidence="15">Lacks conserved residue(s) required for the propagation of feature annotation.</text>
</comment>
<dbReference type="Proteomes" id="UP000694542">
    <property type="component" value="Chromosome 32"/>
</dbReference>
<evidence type="ECO:0000256" key="2">
    <source>
        <dbReference type="ARBA" id="ARBA00004613"/>
    </source>
</evidence>
<feature type="region of interest" description="Disordered" evidence="17">
    <location>
        <begin position="292"/>
        <end position="379"/>
    </location>
</feature>
<evidence type="ECO:0000256" key="8">
    <source>
        <dbReference type="ARBA" id="ARBA00022737"/>
    </source>
</evidence>
<dbReference type="InterPro" id="IPR001314">
    <property type="entry name" value="Peptidase_S1A"/>
</dbReference>
<dbReference type="InterPro" id="IPR038178">
    <property type="entry name" value="Kringle_sf"/>
</dbReference>
<evidence type="ECO:0000256" key="13">
    <source>
        <dbReference type="ARBA" id="ARBA00030576"/>
    </source>
</evidence>
<protein>
    <recommendedName>
        <fullName evidence="3">Neurotrypsin</fullName>
    </recommendedName>
    <alternativeName>
        <fullName evidence="13">Serine protease 12</fullName>
    </alternativeName>
</protein>
<dbReference type="PRINTS" id="PR00258">
    <property type="entry name" value="SPERACTRCPTR"/>
</dbReference>
<dbReference type="AlphaFoldDB" id="A0A8C0TSU6"/>
<keyword evidence="10 16" id="KW-0720">Serine protease</keyword>
<proteinExistence type="predicted"/>
<evidence type="ECO:0000259" key="18">
    <source>
        <dbReference type="PROSITE" id="PS50070"/>
    </source>
</evidence>
<feature type="domain" description="SRCR" evidence="20">
    <location>
        <begin position="520"/>
        <end position="620"/>
    </location>
</feature>
<feature type="domain" description="SRCR" evidence="20">
    <location>
        <begin position="627"/>
        <end position="726"/>
    </location>
</feature>
<feature type="disulfide bond" evidence="15">
    <location>
        <begin position="808"/>
        <end position="818"/>
    </location>
</feature>
<reference evidence="21" key="1">
    <citation type="submission" date="2018-10" db="EMBL/GenBank/DDBJ databases">
        <title>De novo assembly of a Great Dane genome.</title>
        <authorList>
            <person name="Kidd J.M."/>
            <person name="Pendleton A.L."/>
            <person name="Shen F."/>
            <person name="Emery S."/>
        </authorList>
    </citation>
    <scope>NUCLEOTIDE SEQUENCE [LARGE SCALE GENOMIC DNA]</scope>
    <source>
        <strain evidence="21">Great Dane</strain>
    </source>
</reference>
<dbReference type="Pfam" id="PF00530">
    <property type="entry name" value="SRCR"/>
    <property type="match status" value="4"/>
</dbReference>
<dbReference type="CDD" id="cd00190">
    <property type="entry name" value="Tryp_SPc"/>
    <property type="match status" value="1"/>
</dbReference>
<dbReference type="FunFam" id="3.10.250.10:FF:000006">
    <property type="entry name" value="neurotrypsin isoform X2"/>
    <property type="match status" value="1"/>
</dbReference>
<evidence type="ECO:0000256" key="15">
    <source>
        <dbReference type="PROSITE-ProRule" id="PRU00196"/>
    </source>
</evidence>
<accession>A0A8C0TSU6</accession>
<dbReference type="FunFam" id="3.10.250.10:FF:000019">
    <property type="entry name" value="Neurotrypsin"/>
    <property type="match status" value="1"/>
</dbReference>
<dbReference type="GO" id="GO:0016020">
    <property type="term" value="C:membrane"/>
    <property type="evidence" value="ECO:0007669"/>
    <property type="project" value="InterPro"/>
</dbReference>
<dbReference type="SMART" id="SM00202">
    <property type="entry name" value="SR"/>
    <property type="match status" value="4"/>
</dbReference>
<feature type="disulfide bond" evidence="15">
    <location>
        <begin position="695"/>
        <end position="705"/>
    </location>
</feature>
<dbReference type="PANTHER" id="PTHR48071">
    <property type="entry name" value="SRCR DOMAIN-CONTAINING PROTEIN"/>
    <property type="match status" value="1"/>
</dbReference>
<evidence type="ECO:0000256" key="3">
    <source>
        <dbReference type="ARBA" id="ARBA00017669"/>
    </source>
</evidence>
<keyword evidence="4" id="KW-0964">Secreted</keyword>
<dbReference type="InterPro" id="IPR018114">
    <property type="entry name" value="TRYPSIN_HIS"/>
</dbReference>
<keyword evidence="12" id="KW-0325">Glycoprotein</keyword>
<dbReference type="Gene3D" id="2.40.20.10">
    <property type="entry name" value="Plasminogen Kringle 4"/>
    <property type="match status" value="1"/>
</dbReference>
<evidence type="ECO:0000256" key="6">
    <source>
        <dbReference type="ARBA" id="ARBA00022670"/>
    </source>
</evidence>
<dbReference type="GO" id="GO:0098978">
    <property type="term" value="C:glutamatergic synapse"/>
    <property type="evidence" value="ECO:0007669"/>
    <property type="project" value="UniProtKB-ARBA"/>
</dbReference>
<evidence type="ECO:0000256" key="10">
    <source>
        <dbReference type="ARBA" id="ARBA00022825"/>
    </source>
</evidence>
<dbReference type="Gene3D" id="2.40.10.10">
    <property type="entry name" value="Trypsin-like serine proteases"/>
    <property type="match status" value="1"/>
</dbReference>
<dbReference type="GO" id="GO:0006508">
    <property type="term" value="P:proteolysis"/>
    <property type="evidence" value="ECO:0007669"/>
    <property type="project" value="UniProtKB-KW"/>
</dbReference>
<feature type="disulfide bond" evidence="15">
    <location>
        <begin position="777"/>
        <end position="838"/>
    </location>
</feature>
<dbReference type="PROSITE" id="PS50287">
    <property type="entry name" value="SRCR_2"/>
    <property type="match status" value="4"/>
</dbReference>
<feature type="domain" description="SRCR" evidence="20">
    <location>
        <begin position="739"/>
        <end position="839"/>
    </location>
</feature>
<feature type="disulfide bond" evidence="15">
    <location>
        <begin position="589"/>
        <end position="599"/>
    </location>
</feature>
<dbReference type="SUPFAM" id="SSF50494">
    <property type="entry name" value="Trypsin-like serine proteases"/>
    <property type="match status" value="1"/>
</dbReference>
<evidence type="ECO:0000313" key="21">
    <source>
        <dbReference type="Ensembl" id="ENSCAFP00040041858.1"/>
    </source>
</evidence>
<dbReference type="InterPro" id="IPR036772">
    <property type="entry name" value="SRCR-like_dom_sf"/>
</dbReference>
<feature type="compositionally biased region" description="Low complexity" evidence="17">
    <location>
        <begin position="202"/>
        <end position="214"/>
    </location>
</feature>